<dbReference type="SUPFAM" id="SSF141523">
    <property type="entry name" value="L,D-transpeptidase catalytic domain-like"/>
    <property type="match status" value="1"/>
</dbReference>
<keyword evidence="6 7" id="KW-0961">Cell wall biogenesis/degradation</keyword>
<reference evidence="10 11" key="1">
    <citation type="submission" date="2024-05" db="EMBL/GenBank/DDBJ databases">
        <title>Genome sequence of Ponticoccus litoralis KCCM 90028.</title>
        <authorList>
            <person name="Kim J.M."/>
            <person name="Lee J.K."/>
            <person name="Choi B.J."/>
            <person name="Bayburt H."/>
            <person name="Baek J.H."/>
            <person name="Jeon C.O."/>
        </authorList>
    </citation>
    <scope>NUCLEOTIDE SEQUENCE [LARGE SCALE GENOMIC DNA]</scope>
    <source>
        <strain evidence="10 11">KCCM 90028</strain>
    </source>
</reference>
<name>A0AAW9SGW2_9RHOB</name>
<feature type="active site" description="Proton donor/acceptor" evidence="7">
    <location>
        <position position="97"/>
    </location>
</feature>
<dbReference type="InterPro" id="IPR038063">
    <property type="entry name" value="Transpep_catalytic_dom"/>
</dbReference>
<dbReference type="GO" id="GO:0071555">
    <property type="term" value="P:cell wall organization"/>
    <property type="evidence" value="ECO:0007669"/>
    <property type="project" value="UniProtKB-UniRule"/>
</dbReference>
<evidence type="ECO:0000256" key="6">
    <source>
        <dbReference type="ARBA" id="ARBA00023316"/>
    </source>
</evidence>
<keyword evidence="4 7" id="KW-0133">Cell shape</keyword>
<gene>
    <name evidence="10" type="ORF">ABFB10_06265</name>
</gene>
<evidence type="ECO:0000256" key="3">
    <source>
        <dbReference type="ARBA" id="ARBA00022679"/>
    </source>
</evidence>
<sequence length="142" mass="15413">MKRLIAAAFGAAMLVVSPDASDAAALVAKVDISSQTMTVIHNGKIAYRWPVSTARSGKWTPRGTWSAKWLSRYHKSSLYNNAPMPYSIFFNGNYAIHGTNQISGLGRPASAGCVRLHPEHAAVLFGLTQQVGKNNMRVVIQN</sequence>
<evidence type="ECO:0000259" key="9">
    <source>
        <dbReference type="PROSITE" id="PS52029"/>
    </source>
</evidence>
<dbReference type="InterPro" id="IPR005490">
    <property type="entry name" value="LD_TPept_cat_dom"/>
</dbReference>
<protein>
    <submittedName>
        <fullName evidence="10">L,D-transpeptidase</fullName>
        <ecNumber evidence="10">2.-.-.-</ecNumber>
    </submittedName>
</protein>
<dbReference type="GO" id="GO:0005576">
    <property type="term" value="C:extracellular region"/>
    <property type="evidence" value="ECO:0007669"/>
    <property type="project" value="TreeGrafter"/>
</dbReference>
<organism evidence="10 11">
    <name type="scientific">Ponticoccus litoralis</name>
    <dbReference type="NCBI Taxonomy" id="422297"/>
    <lineage>
        <taxon>Bacteria</taxon>
        <taxon>Pseudomonadati</taxon>
        <taxon>Pseudomonadota</taxon>
        <taxon>Alphaproteobacteria</taxon>
        <taxon>Rhodobacterales</taxon>
        <taxon>Roseobacteraceae</taxon>
        <taxon>Ponticoccus</taxon>
    </lineage>
</organism>
<evidence type="ECO:0000256" key="8">
    <source>
        <dbReference type="SAM" id="SignalP"/>
    </source>
</evidence>
<feature type="signal peptide" evidence="8">
    <location>
        <begin position="1"/>
        <end position="22"/>
    </location>
</feature>
<proteinExistence type="inferred from homology"/>
<comment type="caution">
    <text evidence="10">The sequence shown here is derived from an EMBL/GenBank/DDBJ whole genome shotgun (WGS) entry which is preliminary data.</text>
</comment>
<dbReference type="Gene3D" id="2.40.440.10">
    <property type="entry name" value="L,D-transpeptidase catalytic domain-like"/>
    <property type="match status" value="1"/>
</dbReference>
<evidence type="ECO:0000256" key="1">
    <source>
        <dbReference type="ARBA" id="ARBA00004752"/>
    </source>
</evidence>
<comment type="pathway">
    <text evidence="1 7">Cell wall biogenesis; peptidoglycan biosynthesis.</text>
</comment>
<evidence type="ECO:0000313" key="11">
    <source>
        <dbReference type="Proteomes" id="UP001428774"/>
    </source>
</evidence>
<evidence type="ECO:0000256" key="4">
    <source>
        <dbReference type="ARBA" id="ARBA00022960"/>
    </source>
</evidence>
<dbReference type="EMBL" id="JBDNCH010000002">
    <property type="protein sequence ID" value="MEN9060695.1"/>
    <property type="molecule type" value="Genomic_DNA"/>
</dbReference>
<dbReference type="PROSITE" id="PS52029">
    <property type="entry name" value="LD_TPASE"/>
    <property type="match status" value="1"/>
</dbReference>
<dbReference type="InterPro" id="IPR050979">
    <property type="entry name" value="LD-transpeptidase"/>
</dbReference>
<dbReference type="EC" id="2.-.-.-" evidence="10"/>
<keyword evidence="5 7" id="KW-0573">Peptidoglycan synthesis</keyword>
<accession>A0AAW9SGW2</accession>
<dbReference type="Proteomes" id="UP001428774">
    <property type="component" value="Unassembled WGS sequence"/>
</dbReference>
<dbReference type="PANTHER" id="PTHR30582">
    <property type="entry name" value="L,D-TRANSPEPTIDASE"/>
    <property type="match status" value="1"/>
</dbReference>
<dbReference type="PANTHER" id="PTHR30582:SF2">
    <property type="entry name" value="L,D-TRANSPEPTIDASE YCIB-RELATED"/>
    <property type="match status" value="1"/>
</dbReference>
<dbReference type="GO" id="GO:0018104">
    <property type="term" value="P:peptidoglycan-protein cross-linking"/>
    <property type="evidence" value="ECO:0007669"/>
    <property type="project" value="TreeGrafter"/>
</dbReference>
<keyword evidence="8" id="KW-0732">Signal</keyword>
<dbReference type="CDD" id="cd16913">
    <property type="entry name" value="YkuD_like"/>
    <property type="match status" value="1"/>
</dbReference>
<comment type="similarity">
    <text evidence="2">Belongs to the YkuD family.</text>
</comment>
<dbReference type="AlphaFoldDB" id="A0AAW9SGW2"/>
<dbReference type="GO" id="GO:0016740">
    <property type="term" value="F:transferase activity"/>
    <property type="evidence" value="ECO:0007669"/>
    <property type="project" value="UniProtKB-KW"/>
</dbReference>
<evidence type="ECO:0000256" key="2">
    <source>
        <dbReference type="ARBA" id="ARBA00005992"/>
    </source>
</evidence>
<dbReference type="GO" id="GO:0071972">
    <property type="term" value="F:peptidoglycan L,D-transpeptidase activity"/>
    <property type="evidence" value="ECO:0007669"/>
    <property type="project" value="TreeGrafter"/>
</dbReference>
<evidence type="ECO:0000313" key="10">
    <source>
        <dbReference type="EMBL" id="MEN9060695.1"/>
    </source>
</evidence>
<feature type="chain" id="PRO_5043465939" evidence="8">
    <location>
        <begin position="23"/>
        <end position="142"/>
    </location>
</feature>
<evidence type="ECO:0000256" key="7">
    <source>
        <dbReference type="PROSITE-ProRule" id="PRU01373"/>
    </source>
</evidence>
<evidence type="ECO:0000256" key="5">
    <source>
        <dbReference type="ARBA" id="ARBA00022984"/>
    </source>
</evidence>
<dbReference type="RefSeq" id="WP_347165847.1">
    <property type="nucleotide sequence ID" value="NZ_JBDNCH010000002.1"/>
</dbReference>
<feature type="active site" description="Nucleophile" evidence="7">
    <location>
        <position position="113"/>
    </location>
</feature>
<keyword evidence="3 10" id="KW-0808">Transferase</keyword>
<feature type="domain" description="L,D-TPase catalytic" evidence="9">
    <location>
        <begin position="26"/>
        <end position="141"/>
    </location>
</feature>
<keyword evidence="11" id="KW-1185">Reference proteome</keyword>
<dbReference type="GO" id="GO:0008360">
    <property type="term" value="P:regulation of cell shape"/>
    <property type="evidence" value="ECO:0007669"/>
    <property type="project" value="UniProtKB-UniRule"/>
</dbReference>
<dbReference type="Pfam" id="PF03734">
    <property type="entry name" value="YkuD"/>
    <property type="match status" value="1"/>
</dbReference>